<evidence type="ECO:0000313" key="6">
    <source>
        <dbReference type="Proteomes" id="UP000323300"/>
    </source>
</evidence>
<evidence type="ECO:0000256" key="2">
    <source>
        <dbReference type="ARBA" id="ARBA00023125"/>
    </source>
</evidence>
<dbReference type="OrthoDB" id="3170288at2"/>
<dbReference type="CDD" id="cd06170">
    <property type="entry name" value="LuxR_C_like"/>
    <property type="match status" value="1"/>
</dbReference>
<evidence type="ECO:0000256" key="3">
    <source>
        <dbReference type="ARBA" id="ARBA00023163"/>
    </source>
</evidence>
<dbReference type="PANTHER" id="PTHR44688:SF16">
    <property type="entry name" value="DNA-BINDING TRANSCRIPTIONAL ACTIVATOR DEVR_DOSR"/>
    <property type="match status" value="1"/>
</dbReference>
<dbReference type="Proteomes" id="UP000323300">
    <property type="component" value="Unassembled WGS sequence"/>
</dbReference>
<keyword evidence="1" id="KW-0805">Transcription regulation</keyword>
<dbReference type="Pfam" id="PF00196">
    <property type="entry name" value="GerE"/>
    <property type="match status" value="1"/>
</dbReference>
<dbReference type="PRINTS" id="PR00038">
    <property type="entry name" value="HTHLUXR"/>
</dbReference>
<dbReference type="InterPro" id="IPR000792">
    <property type="entry name" value="Tscrpt_reg_LuxR_C"/>
</dbReference>
<dbReference type="PANTHER" id="PTHR44688">
    <property type="entry name" value="DNA-BINDING TRANSCRIPTIONAL ACTIVATOR DEVR_DOSR"/>
    <property type="match status" value="1"/>
</dbReference>
<evidence type="ECO:0000313" key="5">
    <source>
        <dbReference type="EMBL" id="SFL19514.1"/>
    </source>
</evidence>
<dbReference type="InterPro" id="IPR036388">
    <property type="entry name" value="WH-like_DNA-bd_sf"/>
</dbReference>
<dbReference type="InterPro" id="IPR005143">
    <property type="entry name" value="TF_LuxR_autoind-bd_dom"/>
</dbReference>
<dbReference type="RefSeq" id="WP_149764494.1">
    <property type="nucleotide sequence ID" value="NZ_BSPE01000069.1"/>
</dbReference>
<dbReference type="InterPro" id="IPR016032">
    <property type="entry name" value="Sig_transdc_resp-reg_C-effctor"/>
</dbReference>
<organism evidence="5 6">
    <name type="scientific">Neomesorhizobium albiziae</name>
    <dbReference type="NCBI Taxonomy" id="335020"/>
    <lineage>
        <taxon>Bacteria</taxon>
        <taxon>Pseudomonadati</taxon>
        <taxon>Pseudomonadota</taxon>
        <taxon>Alphaproteobacteria</taxon>
        <taxon>Hyphomicrobiales</taxon>
        <taxon>Phyllobacteriaceae</taxon>
        <taxon>Neomesorhizobium</taxon>
    </lineage>
</organism>
<protein>
    <submittedName>
        <fullName evidence="5">LuxR family transcriptional regulator</fullName>
    </submittedName>
</protein>
<dbReference type="SMART" id="SM00421">
    <property type="entry name" value="HTH_LUXR"/>
    <property type="match status" value="1"/>
</dbReference>
<dbReference type="SUPFAM" id="SSF46894">
    <property type="entry name" value="C-terminal effector domain of the bipartite response regulators"/>
    <property type="match status" value="1"/>
</dbReference>
<reference evidence="5 6" key="1">
    <citation type="submission" date="2016-10" db="EMBL/GenBank/DDBJ databases">
        <authorList>
            <person name="Varghese N."/>
            <person name="Submissions S."/>
        </authorList>
    </citation>
    <scope>NUCLEOTIDE SEQUENCE [LARGE SCALE GENOMIC DNA]</scope>
    <source>
        <strain evidence="5 6">DSM 21822</strain>
    </source>
</reference>
<dbReference type="AlphaFoldDB" id="A0A1I4FNT9"/>
<feature type="domain" description="HTH luxR-type" evidence="4">
    <location>
        <begin position="212"/>
        <end position="277"/>
    </location>
</feature>
<dbReference type="InterPro" id="IPR036693">
    <property type="entry name" value="TF_LuxR_autoind-bd_dom_sf"/>
</dbReference>
<dbReference type="Pfam" id="PF03472">
    <property type="entry name" value="Autoind_bind"/>
    <property type="match status" value="1"/>
</dbReference>
<keyword evidence="3" id="KW-0804">Transcription</keyword>
<evidence type="ECO:0000256" key="1">
    <source>
        <dbReference type="ARBA" id="ARBA00023015"/>
    </source>
</evidence>
<gene>
    <name evidence="5" type="ORF">SAMN04488498_1535</name>
</gene>
<sequence length="281" mass="31688">MERPRMTAASQVRMLATGVSDQFSWVPSMHFPEAAREAFAVEFGRFLDQTDGGAQSERLFDLLSAFALNFGCPWIAYGSLVPDQKTLEPAQRDPAVMQNYPDEWQERYFEMGYDRIDPVIKTGRKRAGAFRWSEVYNDASTTENERRVLDEAATFGLRSGISVPLHGPDGCFAIMSFAQPWDREFQNRTIIYLQLAALHFHLRVAKFANSSGIVDAPKLSPREKECILWTARGKSSWEIGQILGISVNTVNFHIKNIMRKLDTGSRTVAAIKAVNFGIIEL</sequence>
<proteinExistence type="predicted"/>
<dbReference type="EMBL" id="FOSL01000053">
    <property type="protein sequence ID" value="SFL19514.1"/>
    <property type="molecule type" value="Genomic_DNA"/>
</dbReference>
<evidence type="ECO:0000259" key="4">
    <source>
        <dbReference type="PROSITE" id="PS50043"/>
    </source>
</evidence>
<dbReference type="GO" id="GO:0003677">
    <property type="term" value="F:DNA binding"/>
    <property type="evidence" value="ECO:0007669"/>
    <property type="project" value="UniProtKB-KW"/>
</dbReference>
<dbReference type="SUPFAM" id="SSF75516">
    <property type="entry name" value="Pheromone-binding domain of LuxR-like quorum-sensing transcription factors"/>
    <property type="match status" value="1"/>
</dbReference>
<name>A0A1I4FNT9_9HYPH</name>
<dbReference type="GO" id="GO:0006355">
    <property type="term" value="P:regulation of DNA-templated transcription"/>
    <property type="evidence" value="ECO:0007669"/>
    <property type="project" value="InterPro"/>
</dbReference>
<dbReference type="PROSITE" id="PS00622">
    <property type="entry name" value="HTH_LUXR_1"/>
    <property type="match status" value="1"/>
</dbReference>
<dbReference type="PROSITE" id="PS50043">
    <property type="entry name" value="HTH_LUXR_2"/>
    <property type="match status" value="1"/>
</dbReference>
<keyword evidence="6" id="KW-1185">Reference proteome</keyword>
<keyword evidence="2" id="KW-0238">DNA-binding</keyword>
<dbReference type="Gene3D" id="1.10.10.10">
    <property type="entry name" value="Winged helix-like DNA-binding domain superfamily/Winged helix DNA-binding domain"/>
    <property type="match status" value="1"/>
</dbReference>
<dbReference type="Gene3D" id="3.30.450.80">
    <property type="entry name" value="Transcription factor LuxR-like, autoinducer-binding domain"/>
    <property type="match status" value="1"/>
</dbReference>
<accession>A0A1I4FNT9</accession>